<dbReference type="STRING" id="1234595.C725_1678"/>
<dbReference type="OrthoDB" id="5243888at2"/>
<protein>
    <submittedName>
        <fullName evidence="5">Beta-carotene hydroxylase</fullName>
    </submittedName>
</protein>
<evidence type="ECO:0000256" key="2">
    <source>
        <dbReference type="ARBA" id="ARBA00022746"/>
    </source>
</evidence>
<evidence type="ECO:0000256" key="3">
    <source>
        <dbReference type="ARBA" id="ARBA00023002"/>
    </source>
</evidence>
<comment type="caution">
    <text evidence="5">The sequence shown here is derived from an EMBL/GenBank/DDBJ whole genome shotgun (WGS) entry which is preliminary data.</text>
</comment>
<dbReference type="GO" id="GO:0016123">
    <property type="term" value="P:xanthophyll biosynthetic process"/>
    <property type="evidence" value="ECO:0007669"/>
    <property type="project" value="TreeGrafter"/>
</dbReference>
<dbReference type="EMBL" id="NFZT01000007">
    <property type="protein sequence ID" value="OWV31772.1"/>
    <property type="molecule type" value="Genomic_DNA"/>
</dbReference>
<keyword evidence="3" id="KW-0560">Oxidoreductase</keyword>
<evidence type="ECO:0000313" key="5">
    <source>
        <dbReference type="EMBL" id="OWV31772.1"/>
    </source>
</evidence>
<dbReference type="PANTHER" id="PTHR31899:SF9">
    <property type="entry name" value="BETA-CAROTENE 3-HYDROXYLASE 1, CHLOROPLASTIC"/>
    <property type="match status" value="1"/>
</dbReference>
<dbReference type="PANTHER" id="PTHR31899">
    <property type="entry name" value="BETA-CAROTENE 3-HYDROXYLASE 1, CHLOROPLASTIC"/>
    <property type="match status" value="1"/>
</dbReference>
<dbReference type="InterPro" id="IPR045019">
    <property type="entry name" value="BETA-OHASE-like"/>
</dbReference>
<evidence type="ECO:0000256" key="4">
    <source>
        <dbReference type="SAM" id="Phobius"/>
    </source>
</evidence>
<dbReference type="RefSeq" id="WP_088713570.1">
    <property type="nucleotide sequence ID" value="NZ_NFZT01000007.1"/>
</dbReference>
<evidence type="ECO:0000313" key="6">
    <source>
        <dbReference type="Proteomes" id="UP000198462"/>
    </source>
</evidence>
<keyword evidence="2" id="KW-0125">Carotenoid biosynthesis</keyword>
<dbReference type="GO" id="GO:0010291">
    <property type="term" value="F:beta-carotene 3-hydroxylase activity"/>
    <property type="evidence" value="ECO:0007669"/>
    <property type="project" value="TreeGrafter"/>
</dbReference>
<dbReference type="GO" id="GO:0016119">
    <property type="term" value="P:carotene metabolic process"/>
    <property type="evidence" value="ECO:0007669"/>
    <property type="project" value="TreeGrafter"/>
</dbReference>
<dbReference type="Proteomes" id="UP000198462">
    <property type="component" value="Unassembled WGS sequence"/>
</dbReference>
<keyword evidence="4" id="KW-0472">Membrane</keyword>
<accession>A0A219B079</accession>
<keyword evidence="4" id="KW-0812">Transmembrane</keyword>
<proteinExistence type="inferred from homology"/>
<keyword evidence="6" id="KW-1185">Reference proteome</keyword>
<feature type="transmembrane region" description="Helical" evidence="4">
    <location>
        <begin position="53"/>
        <end position="70"/>
    </location>
</feature>
<organism evidence="5 6">
    <name type="scientific">Pacificimonas flava</name>
    <dbReference type="NCBI Taxonomy" id="1234595"/>
    <lineage>
        <taxon>Bacteria</taxon>
        <taxon>Pseudomonadati</taxon>
        <taxon>Pseudomonadota</taxon>
        <taxon>Alphaproteobacteria</taxon>
        <taxon>Sphingomonadales</taxon>
        <taxon>Sphingosinicellaceae</taxon>
        <taxon>Pacificimonas</taxon>
    </lineage>
</organism>
<evidence type="ECO:0000256" key="1">
    <source>
        <dbReference type="ARBA" id="ARBA00009324"/>
    </source>
</evidence>
<feature type="transmembrane region" description="Helical" evidence="4">
    <location>
        <begin position="77"/>
        <end position="95"/>
    </location>
</feature>
<name>A0A219B079_9SPHN</name>
<dbReference type="AlphaFoldDB" id="A0A219B079"/>
<comment type="similarity">
    <text evidence="1">Belongs to the sterol desaturase family.</text>
</comment>
<keyword evidence="4" id="KW-1133">Transmembrane helix</keyword>
<reference evidence="6" key="1">
    <citation type="submission" date="2017-05" db="EMBL/GenBank/DDBJ databases">
        <authorList>
            <person name="Lin X."/>
        </authorList>
    </citation>
    <scope>NUCLEOTIDE SEQUENCE [LARGE SCALE GENOMIC DNA]</scope>
    <source>
        <strain evidence="6">JLT2012</strain>
    </source>
</reference>
<gene>
    <name evidence="5" type="ORF">B5C34_14770</name>
</gene>
<sequence length="172" mass="19487">MPLWSGLLLTLATVLLMEGFAYGMHRWVMHGFLWSLHKSHHEPRQGIWEANDWFGVIFAVPSILLIFLGTQTSLWTGLAWIGLGIALYGLIYFVFHDWLVHERLPSRFVPKSAYMKRIVQAHKLHHVVNTKHGTVSFGFLWAPPVSVLKAQLAENRKRGEAGLRAPRGPSAA</sequence>